<evidence type="ECO:0000256" key="5">
    <source>
        <dbReference type="ARBA" id="ARBA00022927"/>
    </source>
</evidence>
<dbReference type="GO" id="GO:0008320">
    <property type="term" value="F:protein transmembrane transporter activity"/>
    <property type="evidence" value="ECO:0007669"/>
    <property type="project" value="UniProtKB-UniRule"/>
</dbReference>
<feature type="compositionally biased region" description="Basic and acidic residues" evidence="10">
    <location>
        <begin position="50"/>
        <end position="78"/>
    </location>
</feature>
<dbReference type="NCBIfam" id="TIGR01411">
    <property type="entry name" value="tatAE"/>
    <property type="match status" value="1"/>
</dbReference>
<protein>
    <recommendedName>
        <fullName evidence="9">Sec-independent protein translocase protein TatA</fullName>
    </recommendedName>
</protein>
<comment type="function">
    <text evidence="9">Part of the twin-arginine translocation (Tat) system that transports large folded proteins containing a characteristic twin-arginine motif in their signal peptide across membranes. TatA could form the protein-conducting channel of the Tat system.</text>
</comment>
<sequence>MGSFSIWHWLIVLVVVLLLFGRGKIPELMGDMAKGIKSFKKGMSDDDASDEAKPVDARTVEHRADETVPTAKEKTSKG</sequence>
<dbReference type="AlphaFoldDB" id="A0A432V932"/>
<comment type="subunit">
    <text evidence="9">The Tat system comprises two distinct complexes: a TatABC complex, containing multiple copies of TatA, TatB and TatC subunits, and a separate TatA complex, containing only TatA subunits. Substrates initially bind to the TatABC complex, which probably triggers association of the separate TatA complex to form the active translocon.</text>
</comment>
<evidence type="ECO:0000256" key="8">
    <source>
        <dbReference type="ARBA" id="ARBA00023136"/>
    </source>
</evidence>
<dbReference type="NCBIfam" id="NF001940">
    <property type="entry name" value="PRK00720.1"/>
    <property type="match status" value="1"/>
</dbReference>
<gene>
    <name evidence="9" type="primary">tatA</name>
    <name evidence="11" type="ORF">EET67_06235</name>
</gene>
<keyword evidence="6 9" id="KW-1133">Transmembrane helix</keyword>
<keyword evidence="5 9" id="KW-0653">Protein transport</keyword>
<comment type="subcellular location">
    <subcellularLocation>
        <location evidence="1 9">Cell membrane</location>
        <topology evidence="1 9">Single-pass membrane protein</topology>
    </subcellularLocation>
</comment>
<keyword evidence="3 9" id="KW-1003">Cell membrane</keyword>
<evidence type="ECO:0000313" key="12">
    <source>
        <dbReference type="Proteomes" id="UP000281647"/>
    </source>
</evidence>
<proteinExistence type="inferred from homology"/>
<feature type="region of interest" description="Disordered" evidence="10">
    <location>
        <begin position="42"/>
        <end position="78"/>
    </location>
</feature>
<evidence type="ECO:0000256" key="4">
    <source>
        <dbReference type="ARBA" id="ARBA00022692"/>
    </source>
</evidence>
<dbReference type="EMBL" id="RKST01000005">
    <property type="protein sequence ID" value="RUM98698.1"/>
    <property type="molecule type" value="Genomic_DNA"/>
</dbReference>
<comment type="caution">
    <text evidence="11">The sequence shown here is derived from an EMBL/GenBank/DDBJ whole genome shotgun (WGS) entry which is preliminary data.</text>
</comment>
<dbReference type="GO" id="GO:0033281">
    <property type="term" value="C:TAT protein transport complex"/>
    <property type="evidence" value="ECO:0007669"/>
    <property type="project" value="UniProtKB-UniRule"/>
</dbReference>
<comment type="similarity">
    <text evidence="9">Belongs to the TatA/E family.</text>
</comment>
<dbReference type="Pfam" id="PF02416">
    <property type="entry name" value="TatA_B_E"/>
    <property type="match status" value="1"/>
</dbReference>
<evidence type="ECO:0000256" key="7">
    <source>
        <dbReference type="ARBA" id="ARBA00023010"/>
    </source>
</evidence>
<dbReference type="HAMAP" id="MF_00236">
    <property type="entry name" value="TatA_E"/>
    <property type="match status" value="1"/>
</dbReference>
<keyword evidence="2 9" id="KW-0813">Transport</keyword>
<evidence type="ECO:0000313" key="11">
    <source>
        <dbReference type="EMBL" id="RUM98698.1"/>
    </source>
</evidence>
<dbReference type="Gene3D" id="1.20.5.3310">
    <property type="match status" value="1"/>
</dbReference>
<feature type="transmembrane region" description="Helical" evidence="9">
    <location>
        <begin position="6"/>
        <end position="25"/>
    </location>
</feature>
<evidence type="ECO:0000256" key="10">
    <source>
        <dbReference type="SAM" id="MobiDB-lite"/>
    </source>
</evidence>
<name>A0A432V932_9HYPH</name>
<reference evidence="11 12" key="1">
    <citation type="submission" date="2018-11" db="EMBL/GenBank/DDBJ databases">
        <title>Pseudaminobacter arsenicus sp. nov., an arsenic-resistant bacterium isolated from arsenic-rich aquifers.</title>
        <authorList>
            <person name="Mu Y."/>
        </authorList>
    </citation>
    <scope>NUCLEOTIDE SEQUENCE [LARGE SCALE GENOMIC DNA]</scope>
    <source>
        <strain evidence="11 12">CB3</strain>
    </source>
</reference>
<dbReference type="PANTHER" id="PTHR42982:SF1">
    <property type="entry name" value="SEC-INDEPENDENT PROTEIN TRANSLOCASE PROTEIN TATA"/>
    <property type="match status" value="1"/>
</dbReference>
<keyword evidence="8 9" id="KW-0472">Membrane</keyword>
<dbReference type="GO" id="GO:0043953">
    <property type="term" value="P:protein transport by the Tat complex"/>
    <property type="evidence" value="ECO:0007669"/>
    <property type="project" value="UniProtKB-UniRule"/>
</dbReference>
<dbReference type="InterPro" id="IPR003369">
    <property type="entry name" value="TatA/B/E"/>
</dbReference>
<evidence type="ECO:0000256" key="1">
    <source>
        <dbReference type="ARBA" id="ARBA00004162"/>
    </source>
</evidence>
<keyword evidence="12" id="KW-1185">Reference proteome</keyword>
<keyword evidence="4 9" id="KW-0812">Transmembrane</keyword>
<dbReference type="Proteomes" id="UP000281647">
    <property type="component" value="Unassembled WGS sequence"/>
</dbReference>
<dbReference type="InterPro" id="IPR006312">
    <property type="entry name" value="TatA/E"/>
</dbReference>
<organism evidence="11 12">
    <name type="scientific">Borborobacter arsenicus</name>
    <dbReference type="NCBI Taxonomy" id="1851146"/>
    <lineage>
        <taxon>Bacteria</taxon>
        <taxon>Pseudomonadati</taxon>
        <taxon>Pseudomonadota</taxon>
        <taxon>Alphaproteobacteria</taxon>
        <taxon>Hyphomicrobiales</taxon>
        <taxon>Phyllobacteriaceae</taxon>
        <taxon>Borborobacter</taxon>
    </lineage>
</organism>
<accession>A0A432V932</accession>
<keyword evidence="7 9" id="KW-0811">Translocation</keyword>
<evidence type="ECO:0000256" key="9">
    <source>
        <dbReference type="HAMAP-Rule" id="MF_00236"/>
    </source>
</evidence>
<evidence type="ECO:0000256" key="3">
    <source>
        <dbReference type="ARBA" id="ARBA00022475"/>
    </source>
</evidence>
<dbReference type="RefSeq" id="WP_128624765.1">
    <property type="nucleotide sequence ID" value="NZ_ML133509.1"/>
</dbReference>
<evidence type="ECO:0000256" key="2">
    <source>
        <dbReference type="ARBA" id="ARBA00022448"/>
    </source>
</evidence>
<evidence type="ECO:0000256" key="6">
    <source>
        <dbReference type="ARBA" id="ARBA00022989"/>
    </source>
</evidence>
<dbReference type="OrthoDB" id="7161179at2"/>
<dbReference type="PANTHER" id="PTHR42982">
    <property type="entry name" value="SEC-INDEPENDENT PROTEIN TRANSLOCASE PROTEIN TATA"/>
    <property type="match status" value="1"/>
</dbReference>